<name>A0AAD4G5L6_BOLED</name>
<reference evidence="1" key="1">
    <citation type="submission" date="2019-10" db="EMBL/GenBank/DDBJ databases">
        <authorList>
            <consortium name="DOE Joint Genome Institute"/>
            <person name="Kuo A."/>
            <person name="Miyauchi S."/>
            <person name="Kiss E."/>
            <person name="Drula E."/>
            <person name="Kohler A."/>
            <person name="Sanchez-Garcia M."/>
            <person name="Andreopoulos B."/>
            <person name="Barry K.W."/>
            <person name="Bonito G."/>
            <person name="Buee M."/>
            <person name="Carver A."/>
            <person name="Chen C."/>
            <person name="Cichocki N."/>
            <person name="Clum A."/>
            <person name="Culley D."/>
            <person name="Crous P.W."/>
            <person name="Fauchery L."/>
            <person name="Girlanda M."/>
            <person name="Hayes R."/>
            <person name="Keri Z."/>
            <person name="LaButti K."/>
            <person name="Lipzen A."/>
            <person name="Lombard V."/>
            <person name="Magnuson J."/>
            <person name="Maillard F."/>
            <person name="Morin E."/>
            <person name="Murat C."/>
            <person name="Nolan M."/>
            <person name="Ohm R."/>
            <person name="Pangilinan J."/>
            <person name="Pereira M."/>
            <person name="Perotto S."/>
            <person name="Peter M."/>
            <person name="Riley R."/>
            <person name="Sitrit Y."/>
            <person name="Stielow B."/>
            <person name="Szollosi G."/>
            <person name="Zifcakova L."/>
            <person name="Stursova M."/>
            <person name="Spatafora J.W."/>
            <person name="Tedersoo L."/>
            <person name="Vaario L.-M."/>
            <person name="Yamada A."/>
            <person name="Yan M."/>
            <person name="Wang P."/>
            <person name="Xu J."/>
            <person name="Bruns T."/>
            <person name="Baldrian P."/>
            <person name="Vilgalys R."/>
            <person name="Henrissat B."/>
            <person name="Grigoriev I.V."/>
            <person name="Hibbett D."/>
            <person name="Nagy L.G."/>
            <person name="Martin F.M."/>
        </authorList>
    </citation>
    <scope>NUCLEOTIDE SEQUENCE</scope>
    <source>
        <strain evidence="1">BED1</strain>
    </source>
</reference>
<dbReference type="Proteomes" id="UP001194468">
    <property type="component" value="Unassembled WGS sequence"/>
</dbReference>
<proteinExistence type="predicted"/>
<keyword evidence="2" id="KW-1185">Reference proteome</keyword>
<dbReference type="EMBL" id="WHUW01000361">
    <property type="protein sequence ID" value="KAF8415206.1"/>
    <property type="molecule type" value="Genomic_DNA"/>
</dbReference>
<organism evidence="1 2">
    <name type="scientific">Boletus edulis BED1</name>
    <dbReference type="NCBI Taxonomy" id="1328754"/>
    <lineage>
        <taxon>Eukaryota</taxon>
        <taxon>Fungi</taxon>
        <taxon>Dikarya</taxon>
        <taxon>Basidiomycota</taxon>
        <taxon>Agaricomycotina</taxon>
        <taxon>Agaricomycetes</taxon>
        <taxon>Agaricomycetidae</taxon>
        <taxon>Boletales</taxon>
        <taxon>Boletineae</taxon>
        <taxon>Boletaceae</taxon>
        <taxon>Boletoideae</taxon>
        <taxon>Boletus</taxon>
    </lineage>
</organism>
<dbReference type="AlphaFoldDB" id="A0AAD4G5L6"/>
<comment type="caution">
    <text evidence="1">The sequence shown here is derived from an EMBL/GenBank/DDBJ whole genome shotgun (WGS) entry which is preliminary data.</text>
</comment>
<sequence>MLASSRPRYGYVVPIHGKAVLIRLTISADGNARLQIATRGSPFDVATSPALIPQRGTESEMDVID</sequence>
<evidence type="ECO:0000313" key="2">
    <source>
        <dbReference type="Proteomes" id="UP001194468"/>
    </source>
</evidence>
<reference evidence="1" key="2">
    <citation type="journal article" date="2020" name="Nat. Commun.">
        <title>Large-scale genome sequencing of mycorrhizal fungi provides insights into the early evolution of symbiotic traits.</title>
        <authorList>
            <person name="Miyauchi S."/>
            <person name="Kiss E."/>
            <person name="Kuo A."/>
            <person name="Drula E."/>
            <person name="Kohler A."/>
            <person name="Sanchez-Garcia M."/>
            <person name="Morin E."/>
            <person name="Andreopoulos B."/>
            <person name="Barry K.W."/>
            <person name="Bonito G."/>
            <person name="Buee M."/>
            <person name="Carver A."/>
            <person name="Chen C."/>
            <person name="Cichocki N."/>
            <person name="Clum A."/>
            <person name="Culley D."/>
            <person name="Crous P.W."/>
            <person name="Fauchery L."/>
            <person name="Girlanda M."/>
            <person name="Hayes R.D."/>
            <person name="Keri Z."/>
            <person name="LaButti K."/>
            <person name="Lipzen A."/>
            <person name="Lombard V."/>
            <person name="Magnuson J."/>
            <person name="Maillard F."/>
            <person name="Murat C."/>
            <person name="Nolan M."/>
            <person name="Ohm R.A."/>
            <person name="Pangilinan J."/>
            <person name="Pereira M.F."/>
            <person name="Perotto S."/>
            <person name="Peter M."/>
            <person name="Pfister S."/>
            <person name="Riley R."/>
            <person name="Sitrit Y."/>
            <person name="Stielow J.B."/>
            <person name="Szollosi G."/>
            <person name="Zifcakova L."/>
            <person name="Stursova M."/>
            <person name="Spatafora J.W."/>
            <person name="Tedersoo L."/>
            <person name="Vaario L.M."/>
            <person name="Yamada A."/>
            <person name="Yan M."/>
            <person name="Wang P."/>
            <person name="Xu J."/>
            <person name="Bruns T."/>
            <person name="Baldrian P."/>
            <person name="Vilgalys R."/>
            <person name="Dunand C."/>
            <person name="Henrissat B."/>
            <person name="Grigoriev I.V."/>
            <person name="Hibbett D."/>
            <person name="Nagy L.G."/>
            <person name="Martin F.M."/>
        </authorList>
    </citation>
    <scope>NUCLEOTIDE SEQUENCE</scope>
    <source>
        <strain evidence="1">BED1</strain>
    </source>
</reference>
<gene>
    <name evidence="1" type="ORF">L210DRAFT_2747570</name>
</gene>
<accession>A0AAD4G5L6</accession>
<evidence type="ECO:0000313" key="1">
    <source>
        <dbReference type="EMBL" id="KAF8415206.1"/>
    </source>
</evidence>
<protein>
    <submittedName>
        <fullName evidence="1">Uncharacterized protein</fullName>
    </submittedName>
</protein>